<protein>
    <submittedName>
        <fullName evidence="3">Uncharacterized protein</fullName>
    </submittedName>
</protein>
<dbReference type="EMBL" id="FMZL01000018">
    <property type="protein sequence ID" value="SDC49679.1"/>
    <property type="molecule type" value="Genomic_DNA"/>
</dbReference>
<evidence type="ECO:0000313" key="4">
    <source>
        <dbReference type="Proteomes" id="UP000198528"/>
    </source>
</evidence>
<proteinExistence type="predicted"/>
<dbReference type="AlphaFoldDB" id="A0A1G6M2G8"/>
<dbReference type="RefSeq" id="WP_090847117.1">
    <property type="nucleotide sequence ID" value="NZ_FMZL01000018.1"/>
</dbReference>
<dbReference type="InterPro" id="IPR025420">
    <property type="entry name" value="DUF4143"/>
</dbReference>
<feature type="domain" description="AAA" evidence="1">
    <location>
        <begin position="24"/>
        <end position="152"/>
    </location>
</feature>
<dbReference type="Proteomes" id="UP000198528">
    <property type="component" value="Unassembled WGS sequence"/>
</dbReference>
<dbReference type="SUPFAM" id="SSF52540">
    <property type="entry name" value="P-loop containing nucleoside triphosphate hydrolases"/>
    <property type="match status" value="1"/>
</dbReference>
<dbReference type="Pfam" id="PF13635">
    <property type="entry name" value="DUF4143"/>
    <property type="match status" value="1"/>
</dbReference>
<evidence type="ECO:0000259" key="1">
    <source>
        <dbReference type="Pfam" id="PF13173"/>
    </source>
</evidence>
<evidence type="ECO:0000313" key="3">
    <source>
        <dbReference type="EMBL" id="SDC49679.1"/>
    </source>
</evidence>
<gene>
    <name evidence="3" type="ORF">SAMN04487824_1187</name>
</gene>
<keyword evidence="4" id="KW-1185">Reference proteome</keyword>
<dbReference type="PANTHER" id="PTHR33295:SF20">
    <property type="entry name" value="ATPASE"/>
    <property type="match status" value="1"/>
</dbReference>
<dbReference type="InterPro" id="IPR027417">
    <property type="entry name" value="P-loop_NTPase"/>
</dbReference>
<dbReference type="InterPro" id="IPR041682">
    <property type="entry name" value="AAA_14"/>
</dbReference>
<accession>A0A1G6M2G8</accession>
<organism evidence="3 4">
    <name type="scientific">Parafannyhessea umbonata</name>
    <dbReference type="NCBI Taxonomy" id="604330"/>
    <lineage>
        <taxon>Bacteria</taxon>
        <taxon>Bacillati</taxon>
        <taxon>Actinomycetota</taxon>
        <taxon>Coriobacteriia</taxon>
        <taxon>Coriobacteriales</taxon>
        <taxon>Atopobiaceae</taxon>
        <taxon>Parafannyhessea</taxon>
    </lineage>
</organism>
<evidence type="ECO:0000259" key="2">
    <source>
        <dbReference type="Pfam" id="PF13635"/>
    </source>
</evidence>
<sequence>MKTRLVPRPRYMAWLQRWKDRQVIKVVTGMRRSGKSCIFELFRGELRSQGVPDTNIQSINFESLDEEYPTTARELYRYIVQRLGPGINYVFLDEVQHVEGFERAVDGLALREDVDLYITGSNAYLLSSNLATLLTGRYVELRMLPFSFAEYLSARADESNPDTEFNRYITYGGMPFAAQLDDERSILDYLGGVFSTIVLEDVARRHPRIDMRSFTDTAAFLADNVGNVTSRKRIAAGLSSAGAKANPSTVGNYLDILLENYLLFKAERYDLRGREYLATLEKYYLGDLGFRFWLLGKTQGDVGHRIENAVYLELLRRYRSVSIGKVGTAEVDFVATGDSGPEYFQVAHTVLPDETRDREFRPLRSLEDNYPKTVLSLDRVGVGDYDGIRQENIVDWMLGTHQAYK</sequence>
<name>A0A1G6M2G8_9ACTN</name>
<dbReference type="PANTHER" id="PTHR33295">
    <property type="entry name" value="ATPASE"/>
    <property type="match status" value="1"/>
</dbReference>
<dbReference type="Pfam" id="PF13173">
    <property type="entry name" value="AAA_14"/>
    <property type="match status" value="1"/>
</dbReference>
<reference evidence="4" key="1">
    <citation type="submission" date="2016-10" db="EMBL/GenBank/DDBJ databases">
        <authorList>
            <person name="Varghese N."/>
            <person name="Submissions S."/>
        </authorList>
    </citation>
    <scope>NUCLEOTIDE SEQUENCE [LARGE SCALE GENOMIC DNA]</scope>
    <source>
        <strain evidence="4">DSM 22619</strain>
    </source>
</reference>
<feature type="domain" description="DUF4143" evidence="2">
    <location>
        <begin position="200"/>
        <end position="339"/>
    </location>
</feature>